<reference evidence="3" key="1">
    <citation type="submission" date="2023-03" db="EMBL/GenBank/DDBJ databases">
        <title>Chromosome-level genomes of two armyworms, Mythimna separata and Mythimna loreyi, provide insights into the biosynthesis and reception of sex pheromones.</title>
        <authorList>
            <person name="Zhao H."/>
        </authorList>
    </citation>
    <scope>NUCLEOTIDE SEQUENCE</scope>
    <source>
        <strain evidence="3">BeijingLab</strain>
        <tissue evidence="3">Pupa</tissue>
    </source>
</reference>
<evidence type="ECO:0000259" key="2">
    <source>
        <dbReference type="PROSITE" id="PS50878"/>
    </source>
</evidence>
<dbReference type="PROSITE" id="PS50878">
    <property type="entry name" value="RT_POL"/>
    <property type="match status" value="1"/>
</dbReference>
<sequence length="312" mass="34968">MITNAGVPQGSVLSATLFLLHINDLLLPGIYGYADDSTVVERYLPSTQASKELIRSEREAMVERTNDSLQAVSEWGEANLVGFNATKTQARLFTAKRSPFTLAPAFRNVSLECADRLQLLGVEISSDLNFGRFIESKAKIAARKLGVLAKVRQYFTPGQLLMLYKAQVRSCVEYCSHIWAGAAKCHLAALDSVEGRAKRLIGDPDLANSNLQSLQHRRRVASLSVFYRMHFGECAQELHELIPPSRFHHRTSRRTAGIHPYVVQTSTVRTKRFASSFIPRISRDWNNLPAAVFPSDYDLGVFKARVNRFLIN</sequence>
<evidence type="ECO:0000313" key="4">
    <source>
        <dbReference type="Proteomes" id="UP001231518"/>
    </source>
</evidence>
<feature type="chain" id="PRO_5042025222" description="Reverse transcriptase domain-containing protein" evidence="1">
    <location>
        <begin position="33"/>
        <end position="312"/>
    </location>
</feature>
<feature type="signal peptide" evidence="1">
    <location>
        <begin position="1"/>
        <end position="32"/>
    </location>
</feature>
<evidence type="ECO:0000313" key="3">
    <source>
        <dbReference type="EMBL" id="KAJ8722965.1"/>
    </source>
</evidence>
<dbReference type="InterPro" id="IPR000477">
    <property type="entry name" value="RT_dom"/>
</dbReference>
<evidence type="ECO:0000256" key="1">
    <source>
        <dbReference type="SAM" id="SignalP"/>
    </source>
</evidence>
<proteinExistence type="predicted"/>
<name>A0AAD7YQY9_MYTSE</name>
<accession>A0AAD7YQY9</accession>
<comment type="caution">
    <text evidence="3">The sequence shown here is derived from an EMBL/GenBank/DDBJ whole genome shotgun (WGS) entry which is preliminary data.</text>
</comment>
<gene>
    <name evidence="3" type="ORF">PYW07_004145</name>
</gene>
<protein>
    <recommendedName>
        <fullName evidence="2">Reverse transcriptase domain-containing protein</fullName>
    </recommendedName>
</protein>
<dbReference type="EMBL" id="JARGEI010000012">
    <property type="protein sequence ID" value="KAJ8722965.1"/>
    <property type="molecule type" value="Genomic_DNA"/>
</dbReference>
<keyword evidence="1" id="KW-0732">Signal</keyword>
<keyword evidence="4" id="KW-1185">Reference proteome</keyword>
<dbReference type="PANTHER" id="PTHR33332">
    <property type="entry name" value="REVERSE TRANSCRIPTASE DOMAIN-CONTAINING PROTEIN"/>
    <property type="match status" value="1"/>
</dbReference>
<feature type="domain" description="Reverse transcriptase" evidence="2">
    <location>
        <begin position="1"/>
        <end position="124"/>
    </location>
</feature>
<organism evidence="3 4">
    <name type="scientific">Mythimna separata</name>
    <name type="common">Oriental armyworm</name>
    <name type="synonym">Pseudaletia separata</name>
    <dbReference type="NCBI Taxonomy" id="271217"/>
    <lineage>
        <taxon>Eukaryota</taxon>
        <taxon>Metazoa</taxon>
        <taxon>Ecdysozoa</taxon>
        <taxon>Arthropoda</taxon>
        <taxon>Hexapoda</taxon>
        <taxon>Insecta</taxon>
        <taxon>Pterygota</taxon>
        <taxon>Neoptera</taxon>
        <taxon>Endopterygota</taxon>
        <taxon>Lepidoptera</taxon>
        <taxon>Glossata</taxon>
        <taxon>Ditrysia</taxon>
        <taxon>Noctuoidea</taxon>
        <taxon>Noctuidae</taxon>
        <taxon>Noctuinae</taxon>
        <taxon>Hadenini</taxon>
        <taxon>Mythimna</taxon>
    </lineage>
</organism>
<dbReference type="AlphaFoldDB" id="A0AAD7YQY9"/>
<dbReference type="Proteomes" id="UP001231518">
    <property type="component" value="Chromosome 15"/>
</dbReference>